<dbReference type="PANTHER" id="PTHR35849">
    <property type="entry name" value="BLR2341 PROTEIN"/>
    <property type="match status" value="1"/>
</dbReference>
<organism evidence="2 3">
    <name type="scientific">Halorhodospira neutriphila</name>
    <dbReference type="NCBI Taxonomy" id="168379"/>
    <lineage>
        <taxon>Bacteria</taxon>
        <taxon>Pseudomonadati</taxon>
        <taxon>Pseudomonadota</taxon>
        <taxon>Gammaproteobacteria</taxon>
        <taxon>Chromatiales</taxon>
        <taxon>Ectothiorhodospiraceae</taxon>
        <taxon>Halorhodospira</taxon>
    </lineage>
</organism>
<comment type="caution">
    <text evidence="2">The sequence shown here is derived from an EMBL/GenBank/DDBJ whole genome shotgun (WGS) entry which is preliminary data.</text>
</comment>
<protein>
    <recommendedName>
        <fullName evidence="1">MlaB-like STAS domain-containing protein</fullName>
    </recommendedName>
</protein>
<sequence length="100" mass="10142">MATETQRVDLGEQLDITVVGSLKPTLAAALDGAQPVELDGGRLQRADTAGIQLLLAFTRAAAEGPGWRWAQGALPPAVAEAAGRLGLVEALSAGATPDTP</sequence>
<evidence type="ECO:0000313" key="3">
    <source>
        <dbReference type="Proteomes" id="UP000738126"/>
    </source>
</evidence>
<dbReference type="EMBL" id="NRSH01000148">
    <property type="protein sequence ID" value="MBK1727420.1"/>
    <property type="molecule type" value="Genomic_DNA"/>
</dbReference>
<dbReference type="RefSeq" id="WP_200260671.1">
    <property type="nucleotide sequence ID" value="NZ_NRSH01000148.1"/>
</dbReference>
<evidence type="ECO:0000313" key="2">
    <source>
        <dbReference type="EMBL" id="MBK1727420.1"/>
    </source>
</evidence>
<accession>A0ABS1EA32</accession>
<dbReference type="Proteomes" id="UP000738126">
    <property type="component" value="Unassembled WGS sequence"/>
</dbReference>
<evidence type="ECO:0000259" key="1">
    <source>
        <dbReference type="Pfam" id="PF13466"/>
    </source>
</evidence>
<name>A0ABS1EA32_9GAMM</name>
<dbReference type="PANTHER" id="PTHR35849:SF2">
    <property type="entry name" value="BLR2341 PROTEIN"/>
    <property type="match status" value="1"/>
</dbReference>
<dbReference type="InterPro" id="IPR052746">
    <property type="entry name" value="MlaB_ABC_Transporter"/>
</dbReference>
<proteinExistence type="predicted"/>
<keyword evidence="3" id="KW-1185">Reference proteome</keyword>
<reference evidence="2 3" key="1">
    <citation type="journal article" date="2020" name="Microorganisms">
        <title>Osmotic Adaptation and Compatible Solute Biosynthesis of Phototrophic Bacteria as Revealed from Genome Analyses.</title>
        <authorList>
            <person name="Imhoff J.F."/>
            <person name="Rahn T."/>
            <person name="Kunzel S."/>
            <person name="Keller A."/>
            <person name="Neulinger S.C."/>
        </authorList>
    </citation>
    <scope>NUCLEOTIDE SEQUENCE [LARGE SCALE GENOMIC DNA]</scope>
    <source>
        <strain evidence="2 3">DSM 15116</strain>
    </source>
</reference>
<dbReference type="Gene3D" id="3.30.750.24">
    <property type="entry name" value="STAS domain"/>
    <property type="match status" value="1"/>
</dbReference>
<feature type="domain" description="MlaB-like STAS" evidence="1">
    <location>
        <begin position="8"/>
        <end position="87"/>
    </location>
</feature>
<dbReference type="InterPro" id="IPR058548">
    <property type="entry name" value="MlaB-like_STAS"/>
</dbReference>
<dbReference type="SUPFAM" id="SSF52091">
    <property type="entry name" value="SpoIIaa-like"/>
    <property type="match status" value="1"/>
</dbReference>
<dbReference type="InterPro" id="IPR036513">
    <property type="entry name" value="STAS_dom_sf"/>
</dbReference>
<gene>
    <name evidence="2" type="ORF">CKO13_10430</name>
</gene>
<dbReference type="Pfam" id="PF13466">
    <property type="entry name" value="STAS_2"/>
    <property type="match status" value="1"/>
</dbReference>